<evidence type="ECO:0000259" key="2">
    <source>
        <dbReference type="Pfam" id="PF01757"/>
    </source>
</evidence>
<dbReference type="PANTHER" id="PTHR23028">
    <property type="entry name" value="ACETYLTRANSFERASE"/>
    <property type="match status" value="1"/>
</dbReference>
<accession>A0A231UX38</accession>
<protein>
    <recommendedName>
        <fullName evidence="2">Acyltransferase 3 domain-containing protein</fullName>
    </recommendedName>
</protein>
<sequence>MAQRNFHWLDYGRFLSALAVMLFHYCDDGELEGVLPFAVDLGPMGNLAARHGHLGVDAFFVVSGFAIALTVVGQSPGTFARKRFVRLWPTFFLCMSATAFVLTVLPEPFGPVSTGQYVANISMVPEVFGFSRIDDVYWTLARELFFYALVFGLIVAGNVHRLEAAAICVLVALAAGEFTPLRHTSLTDYWPLFAAGILFARVQMTGWSPIRVAALILALGVALVQVVDRAEEISELRGVVHDPVIAAWVTVAIFVAFCAATTPSAAKLKLPHARALGLATYPLYLLHNAIGLTLLAHFAPATWPLLSIGFVAIAIIGLSLLVVAVWEKWLAPVWLWLGRLLVERPIDNVILKSPPGGSRSSIRQNAQPVD</sequence>
<feature type="transmembrane region" description="Helical" evidence="1">
    <location>
        <begin position="278"/>
        <end position="299"/>
    </location>
</feature>
<evidence type="ECO:0000313" key="3">
    <source>
        <dbReference type="EMBL" id="OXT00381.1"/>
    </source>
</evidence>
<dbReference type="GO" id="GO:0016747">
    <property type="term" value="F:acyltransferase activity, transferring groups other than amino-acyl groups"/>
    <property type="evidence" value="ECO:0007669"/>
    <property type="project" value="InterPro"/>
</dbReference>
<feature type="transmembrane region" description="Helical" evidence="1">
    <location>
        <begin position="84"/>
        <end position="105"/>
    </location>
</feature>
<feature type="transmembrane region" description="Helical" evidence="1">
    <location>
        <begin position="305"/>
        <end position="326"/>
    </location>
</feature>
<gene>
    <name evidence="3" type="ORF">B7H23_09610</name>
</gene>
<dbReference type="RefSeq" id="WP_094077208.1">
    <property type="nucleotide sequence ID" value="NZ_NBYO01000002.1"/>
</dbReference>
<keyword evidence="1" id="KW-1133">Transmembrane helix</keyword>
<feature type="transmembrane region" description="Helical" evidence="1">
    <location>
        <begin position="247"/>
        <end position="266"/>
    </location>
</feature>
<dbReference type="AlphaFoldDB" id="A0A231UX38"/>
<dbReference type="PANTHER" id="PTHR23028:SF131">
    <property type="entry name" value="BLR2367 PROTEIN"/>
    <property type="match status" value="1"/>
</dbReference>
<dbReference type="InterPro" id="IPR050879">
    <property type="entry name" value="Acyltransferase_3"/>
</dbReference>
<evidence type="ECO:0000256" key="1">
    <source>
        <dbReference type="SAM" id="Phobius"/>
    </source>
</evidence>
<keyword evidence="4" id="KW-1185">Reference proteome</keyword>
<reference evidence="4" key="1">
    <citation type="journal article" date="2017" name="Int. J. Syst. Evol. Microbiol.">
        <title>Notoacmeibacter marinus gen. nov., sp. nov., isolated from the gut of a limpet and proposal of Notoacmeibacteraceae fam. nov. in the order Rhizobiales of the class Alphaproteobacteria.</title>
        <authorList>
            <person name="Huang Z."/>
            <person name="Guo F."/>
            <person name="Lai Q."/>
        </authorList>
    </citation>
    <scope>NUCLEOTIDE SEQUENCE [LARGE SCALE GENOMIC DNA]</scope>
    <source>
        <strain evidence="4">XMTR2A4</strain>
    </source>
</reference>
<dbReference type="Pfam" id="PF01757">
    <property type="entry name" value="Acyl_transf_3"/>
    <property type="match status" value="1"/>
</dbReference>
<dbReference type="GO" id="GO:0016020">
    <property type="term" value="C:membrane"/>
    <property type="evidence" value="ECO:0007669"/>
    <property type="project" value="TreeGrafter"/>
</dbReference>
<dbReference type="InterPro" id="IPR002656">
    <property type="entry name" value="Acyl_transf_3_dom"/>
</dbReference>
<evidence type="ECO:0000313" key="4">
    <source>
        <dbReference type="Proteomes" id="UP000215405"/>
    </source>
</evidence>
<name>A0A231UX38_9HYPH</name>
<dbReference type="EMBL" id="NBYO01000002">
    <property type="protein sequence ID" value="OXT00381.1"/>
    <property type="molecule type" value="Genomic_DNA"/>
</dbReference>
<comment type="caution">
    <text evidence="3">The sequence shown here is derived from an EMBL/GenBank/DDBJ whole genome shotgun (WGS) entry which is preliminary data.</text>
</comment>
<keyword evidence="1" id="KW-0472">Membrane</keyword>
<feature type="transmembrane region" description="Helical" evidence="1">
    <location>
        <begin position="136"/>
        <end position="155"/>
    </location>
</feature>
<proteinExistence type="predicted"/>
<organism evidence="3 4">
    <name type="scientific">Notoacmeibacter marinus</name>
    <dbReference type="NCBI Taxonomy" id="1876515"/>
    <lineage>
        <taxon>Bacteria</taxon>
        <taxon>Pseudomonadati</taxon>
        <taxon>Pseudomonadota</taxon>
        <taxon>Alphaproteobacteria</taxon>
        <taxon>Hyphomicrobiales</taxon>
        <taxon>Notoacmeibacteraceae</taxon>
        <taxon>Notoacmeibacter</taxon>
    </lineage>
</organism>
<dbReference type="GO" id="GO:0000271">
    <property type="term" value="P:polysaccharide biosynthetic process"/>
    <property type="evidence" value="ECO:0007669"/>
    <property type="project" value="TreeGrafter"/>
</dbReference>
<dbReference type="Proteomes" id="UP000215405">
    <property type="component" value="Unassembled WGS sequence"/>
</dbReference>
<feature type="transmembrane region" description="Helical" evidence="1">
    <location>
        <begin position="162"/>
        <end position="180"/>
    </location>
</feature>
<feature type="domain" description="Acyltransferase 3" evidence="2">
    <location>
        <begin position="7"/>
        <end position="320"/>
    </location>
</feature>
<feature type="transmembrane region" description="Helical" evidence="1">
    <location>
        <begin position="209"/>
        <end position="227"/>
    </location>
</feature>
<feature type="transmembrane region" description="Helical" evidence="1">
    <location>
        <begin position="52"/>
        <end position="72"/>
    </location>
</feature>
<keyword evidence="1" id="KW-0812">Transmembrane</keyword>